<evidence type="ECO:0000313" key="1">
    <source>
        <dbReference type="EMBL" id="KAK2995641.1"/>
    </source>
</evidence>
<dbReference type="AlphaFoldDB" id="A0AA88UUI8"/>
<accession>A0AA88UUI8</accession>
<organism evidence="1 2">
    <name type="scientific">Escallonia rubra</name>
    <dbReference type="NCBI Taxonomy" id="112253"/>
    <lineage>
        <taxon>Eukaryota</taxon>
        <taxon>Viridiplantae</taxon>
        <taxon>Streptophyta</taxon>
        <taxon>Embryophyta</taxon>
        <taxon>Tracheophyta</taxon>
        <taxon>Spermatophyta</taxon>
        <taxon>Magnoliopsida</taxon>
        <taxon>eudicotyledons</taxon>
        <taxon>Gunneridae</taxon>
        <taxon>Pentapetalae</taxon>
        <taxon>asterids</taxon>
        <taxon>campanulids</taxon>
        <taxon>Escalloniales</taxon>
        <taxon>Escalloniaceae</taxon>
        <taxon>Escallonia</taxon>
    </lineage>
</organism>
<keyword evidence="2" id="KW-1185">Reference proteome</keyword>
<sequence length="67" mass="7616">MDLLNKANLEEKDHIFPIKELSIQLVPRYKVGGISPCIVGDRISNMVKEVLNWTLSSDNGLDKEPRH</sequence>
<dbReference type="Proteomes" id="UP001187471">
    <property type="component" value="Unassembled WGS sequence"/>
</dbReference>
<dbReference type="EMBL" id="JAVXUO010000080">
    <property type="protein sequence ID" value="KAK2995641.1"/>
    <property type="molecule type" value="Genomic_DNA"/>
</dbReference>
<reference evidence="1" key="1">
    <citation type="submission" date="2022-12" db="EMBL/GenBank/DDBJ databases">
        <title>Draft genome assemblies for two species of Escallonia (Escalloniales).</title>
        <authorList>
            <person name="Chanderbali A."/>
            <person name="Dervinis C."/>
            <person name="Anghel I."/>
            <person name="Soltis D."/>
            <person name="Soltis P."/>
            <person name="Zapata F."/>
        </authorList>
    </citation>
    <scope>NUCLEOTIDE SEQUENCE</scope>
    <source>
        <strain evidence="1">UCBG92.1500</strain>
        <tissue evidence="1">Leaf</tissue>
    </source>
</reference>
<proteinExistence type="predicted"/>
<gene>
    <name evidence="1" type="ORF">RJ640_013598</name>
</gene>
<comment type="caution">
    <text evidence="1">The sequence shown here is derived from an EMBL/GenBank/DDBJ whole genome shotgun (WGS) entry which is preliminary data.</text>
</comment>
<evidence type="ECO:0000313" key="2">
    <source>
        <dbReference type="Proteomes" id="UP001187471"/>
    </source>
</evidence>
<protein>
    <submittedName>
        <fullName evidence="1">Uncharacterized protein</fullName>
    </submittedName>
</protein>
<name>A0AA88UUI8_9ASTE</name>